<dbReference type="Gene3D" id="3.30.420.10">
    <property type="entry name" value="Ribonuclease H-like superfamily/Ribonuclease H"/>
    <property type="match status" value="1"/>
</dbReference>
<accession>A0A848RV41</accession>
<comment type="caution">
    <text evidence="2">The sequence shown here is derived from an EMBL/GenBank/DDBJ whole genome shotgun (WGS) entry which is preliminary data.</text>
</comment>
<dbReference type="InterPro" id="IPR036397">
    <property type="entry name" value="RNaseH_sf"/>
</dbReference>
<dbReference type="Proteomes" id="UP000582487">
    <property type="component" value="Unassembled WGS sequence"/>
</dbReference>
<evidence type="ECO:0000259" key="1">
    <source>
        <dbReference type="Pfam" id="PF13683"/>
    </source>
</evidence>
<dbReference type="SUPFAM" id="SSF53098">
    <property type="entry name" value="Ribonuclease H-like"/>
    <property type="match status" value="1"/>
</dbReference>
<sequence>MSRELGEYAKKAGLTLSMGRTGVCWDNAMAESFWSTLKIEYYYRHAFRTREEVYEGVSSWIEGFYNRKRLHSSIGMMPPGGCLIDCVSGG</sequence>
<reference evidence="2 3" key="1">
    <citation type="submission" date="2020-04" db="EMBL/GenBank/DDBJ databases">
        <title>Antimicrobial susceptibility and clonality of vaginal-derived multi-drug resistant Mobiluncus isolates in China.</title>
        <authorList>
            <person name="Zhang X."/>
        </authorList>
    </citation>
    <scope>NUCLEOTIDE SEQUENCE [LARGE SCALE GENOMIC DNA]</scope>
    <source>
        <strain evidence="2 3">7</strain>
    </source>
</reference>
<organism evidence="2 3">
    <name type="scientific">Mobiluncus mulieris</name>
    <dbReference type="NCBI Taxonomy" id="2052"/>
    <lineage>
        <taxon>Bacteria</taxon>
        <taxon>Bacillati</taxon>
        <taxon>Actinomycetota</taxon>
        <taxon>Actinomycetes</taxon>
        <taxon>Actinomycetales</taxon>
        <taxon>Actinomycetaceae</taxon>
        <taxon>Mobiluncus</taxon>
    </lineage>
</organism>
<name>A0A848RV41_9ACTO</name>
<gene>
    <name evidence="2" type="ORF">HHJ74_09570</name>
</gene>
<dbReference type="PANTHER" id="PTHR46889">
    <property type="entry name" value="TRANSPOSASE INSF FOR INSERTION SEQUENCE IS3B-RELATED"/>
    <property type="match status" value="1"/>
</dbReference>
<evidence type="ECO:0000313" key="2">
    <source>
        <dbReference type="EMBL" id="NMW93926.1"/>
    </source>
</evidence>
<dbReference type="PANTHER" id="PTHR46889:SF4">
    <property type="entry name" value="TRANSPOSASE INSO FOR INSERTION SEQUENCE ELEMENT IS911B-RELATED"/>
    <property type="match status" value="1"/>
</dbReference>
<proteinExistence type="predicted"/>
<dbReference type="InterPro" id="IPR001584">
    <property type="entry name" value="Integrase_cat-core"/>
</dbReference>
<dbReference type="GO" id="GO:0015074">
    <property type="term" value="P:DNA integration"/>
    <property type="evidence" value="ECO:0007669"/>
    <property type="project" value="InterPro"/>
</dbReference>
<protein>
    <submittedName>
        <fullName evidence="2">Transposase</fullName>
    </submittedName>
</protein>
<dbReference type="EMBL" id="JABCUV010000013">
    <property type="protein sequence ID" value="NMW93926.1"/>
    <property type="molecule type" value="Genomic_DNA"/>
</dbReference>
<dbReference type="GO" id="GO:0003676">
    <property type="term" value="F:nucleic acid binding"/>
    <property type="evidence" value="ECO:0007669"/>
    <property type="project" value="InterPro"/>
</dbReference>
<dbReference type="AlphaFoldDB" id="A0A848RV41"/>
<evidence type="ECO:0000313" key="3">
    <source>
        <dbReference type="Proteomes" id="UP000582487"/>
    </source>
</evidence>
<feature type="domain" description="Integrase catalytic" evidence="1">
    <location>
        <begin position="13"/>
        <end position="79"/>
    </location>
</feature>
<dbReference type="Pfam" id="PF13683">
    <property type="entry name" value="rve_3"/>
    <property type="match status" value="1"/>
</dbReference>
<dbReference type="InterPro" id="IPR050900">
    <property type="entry name" value="Transposase_IS3/IS150/IS904"/>
</dbReference>
<dbReference type="InterPro" id="IPR012337">
    <property type="entry name" value="RNaseH-like_sf"/>
</dbReference>